<dbReference type="GO" id="GO:0030288">
    <property type="term" value="C:outer membrane-bounded periplasmic space"/>
    <property type="evidence" value="ECO:0007669"/>
    <property type="project" value="TreeGrafter"/>
</dbReference>
<dbReference type="InterPro" id="IPR052363">
    <property type="entry name" value="LPS_export_LptC"/>
</dbReference>
<gene>
    <name evidence="6" type="primary">lptC</name>
    <name evidence="6" type="ORF">GKC30_11125</name>
</gene>
<accession>A0A7K1KQ31</accession>
<dbReference type="GO" id="GO:0005886">
    <property type="term" value="C:plasma membrane"/>
    <property type="evidence" value="ECO:0007669"/>
    <property type="project" value="InterPro"/>
</dbReference>
<dbReference type="GO" id="GO:0015221">
    <property type="term" value="F:lipopolysaccharide transmembrane transporter activity"/>
    <property type="evidence" value="ECO:0007669"/>
    <property type="project" value="InterPro"/>
</dbReference>
<dbReference type="Proteomes" id="UP000461162">
    <property type="component" value="Unassembled WGS sequence"/>
</dbReference>
<evidence type="ECO:0000256" key="3">
    <source>
        <dbReference type="ARBA" id="ARBA00022692"/>
    </source>
</evidence>
<dbReference type="AlphaFoldDB" id="A0A7K1KQ31"/>
<reference evidence="6 7" key="1">
    <citation type="submission" date="2019-11" db="EMBL/GenBank/DDBJ databases">
        <title>Pseudodesulfovibrio alkaliphilus, sp. nov., an alkaliphilic sulfate-reducing bacteria from mud volcano of Taman peninsula, Russia.</title>
        <authorList>
            <person name="Frolova A."/>
            <person name="Merkel A.Y."/>
            <person name="Slobodkin A.I."/>
        </authorList>
    </citation>
    <scope>NUCLEOTIDE SEQUENCE [LARGE SCALE GENOMIC DNA]</scope>
    <source>
        <strain evidence="6 7">F-1</strain>
    </source>
</reference>
<name>A0A7K1KQ31_9BACT</name>
<comment type="caution">
    <text evidence="6">The sequence shown here is derived from an EMBL/GenBank/DDBJ whole genome shotgun (WGS) entry which is preliminary data.</text>
</comment>
<evidence type="ECO:0000256" key="1">
    <source>
        <dbReference type="ARBA" id="ARBA00022475"/>
    </source>
</evidence>
<evidence type="ECO:0000313" key="6">
    <source>
        <dbReference type="EMBL" id="MUM78187.1"/>
    </source>
</evidence>
<keyword evidence="3" id="KW-0812">Transmembrane</keyword>
<evidence type="ECO:0000256" key="5">
    <source>
        <dbReference type="ARBA" id="ARBA00023136"/>
    </source>
</evidence>
<keyword evidence="5" id="KW-0472">Membrane</keyword>
<keyword evidence="7" id="KW-1185">Reference proteome</keyword>
<keyword evidence="2" id="KW-0997">Cell inner membrane</keyword>
<organism evidence="6 7">
    <name type="scientific">Pseudodesulfovibrio alkaliphilus</name>
    <dbReference type="NCBI Taxonomy" id="2661613"/>
    <lineage>
        <taxon>Bacteria</taxon>
        <taxon>Pseudomonadati</taxon>
        <taxon>Thermodesulfobacteriota</taxon>
        <taxon>Desulfovibrionia</taxon>
        <taxon>Desulfovibrionales</taxon>
        <taxon>Desulfovibrionaceae</taxon>
    </lineage>
</organism>
<dbReference type="GO" id="GO:0017089">
    <property type="term" value="F:glycolipid transfer activity"/>
    <property type="evidence" value="ECO:0007669"/>
    <property type="project" value="TreeGrafter"/>
</dbReference>
<dbReference type="EMBL" id="WODC01000007">
    <property type="protein sequence ID" value="MUM78187.1"/>
    <property type="molecule type" value="Genomic_DNA"/>
</dbReference>
<protein>
    <submittedName>
        <fullName evidence="6">LPS export ABC transporter periplasmic protein LptC</fullName>
    </submittedName>
</protein>
<dbReference type="Pfam" id="PF06835">
    <property type="entry name" value="LptC"/>
    <property type="match status" value="1"/>
</dbReference>
<keyword evidence="4" id="KW-1133">Transmembrane helix</keyword>
<dbReference type="RefSeq" id="WP_155934809.1">
    <property type="nucleotide sequence ID" value="NZ_WODC01000007.1"/>
</dbReference>
<evidence type="ECO:0000256" key="2">
    <source>
        <dbReference type="ARBA" id="ARBA00022519"/>
    </source>
</evidence>
<dbReference type="NCBIfam" id="TIGR04409">
    <property type="entry name" value="LptC_YrbK"/>
    <property type="match status" value="1"/>
</dbReference>
<dbReference type="InterPro" id="IPR010664">
    <property type="entry name" value="LipoPS_assembly_LptC-rel"/>
</dbReference>
<evidence type="ECO:0000256" key="4">
    <source>
        <dbReference type="ARBA" id="ARBA00022989"/>
    </source>
</evidence>
<keyword evidence="1" id="KW-1003">Cell membrane</keyword>
<dbReference type="InterPro" id="IPR026265">
    <property type="entry name" value="LptC"/>
</dbReference>
<sequence>MKGRPGLLLITIFLVGLLAGIVIKAAFFTEQIVEPTTVQPVTEKSRTQLLDEADITAEDIELVQGKKGAMTWKLLATEAKYNQERKLVGVTRPQLSAYFGEERQEVYVKADRGEVDQPNDNLTLFDNVTGRFGVMALDAAHLDYVGAIDKVYLKGGVTVRRPDMTLTAAAVEIDMVSLDLKAAGGVEALFAPKGFDTSPFQDQGRE</sequence>
<dbReference type="PANTHER" id="PTHR37481:SF1">
    <property type="entry name" value="LIPOPOLYSACCHARIDE EXPORT SYSTEM PROTEIN LPTC"/>
    <property type="match status" value="1"/>
</dbReference>
<dbReference type="PANTHER" id="PTHR37481">
    <property type="entry name" value="LIPOPOLYSACCHARIDE EXPORT SYSTEM PROTEIN LPTC"/>
    <property type="match status" value="1"/>
</dbReference>
<evidence type="ECO:0000313" key="7">
    <source>
        <dbReference type="Proteomes" id="UP000461162"/>
    </source>
</evidence>
<proteinExistence type="predicted"/>
<dbReference type="Gene3D" id="2.60.450.10">
    <property type="entry name" value="Lipopolysaccharide (LPS) transport protein A like domain"/>
    <property type="match status" value="1"/>
</dbReference>